<proteinExistence type="predicted"/>
<dbReference type="Gene3D" id="3.40.50.150">
    <property type="entry name" value="Vaccinia Virus protein VP39"/>
    <property type="match status" value="1"/>
</dbReference>
<dbReference type="OrthoDB" id="9804312at2"/>
<evidence type="ECO:0000313" key="3">
    <source>
        <dbReference type="Proteomes" id="UP000197215"/>
    </source>
</evidence>
<evidence type="ECO:0000259" key="1">
    <source>
        <dbReference type="Pfam" id="PF03848"/>
    </source>
</evidence>
<sequence>MFERPWDLITVKPISHADITVGPSAWVQTHAAKIVPGGRVLDYACGSGRHSLWLAQQGFEVVAIDRDQTSLDQITSQQASIHTENIDLESASWSLDYLGTFDAVVVTNYLYRPFLKKLPTLLNSQGVLIYETFALGNEAFGKPSNPDFLLKPNELLGFSENMQILAFEDRFINEPKPACIQRICAVPLQSNHD</sequence>
<dbReference type="SUPFAM" id="SSF53335">
    <property type="entry name" value="S-adenosyl-L-methionine-dependent methyltransferases"/>
    <property type="match status" value="1"/>
</dbReference>
<dbReference type="EMBL" id="FYEX01000002">
    <property type="protein sequence ID" value="SNC72057.1"/>
    <property type="molecule type" value="Genomic_DNA"/>
</dbReference>
<reference evidence="2 3" key="1">
    <citation type="submission" date="2017-06" db="EMBL/GenBank/DDBJ databases">
        <authorList>
            <person name="Kim H.J."/>
            <person name="Triplett B.A."/>
        </authorList>
    </citation>
    <scope>NUCLEOTIDE SEQUENCE [LARGE SCALE GENOMIC DNA]</scope>
    <source>
        <strain evidence="2 3">MWH-VicM1</strain>
    </source>
</reference>
<dbReference type="Proteomes" id="UP000197215">
    <property type="component" value="Unassembled WGS sequence"/>
</dbReference>
<keyword evidence="3" id="KW-1185">Reference proteome</keyword>
<dbReference type="InterPro" id="IPR029063">
    <property type="entry name" value="SAM-dependent_MTases_sf"/>
</dbReference>
<dbReference type="AlphaFoldDB" id="A0A212U1B7"/>
<accession>A0A212U1B7</accession>
<feature type="domain" description="Tellurite resistance methyltransferase TehB-like" evidence="1">
    <location>
        <begin position="30"/>
        <end position="105"/>
    </location>
</feature>
<protein>
    <submittedName>
        <fullName evidence="2">Tellurite resistance protein TehB</fullName>
    </submittedName>
</protein>
<gene>
    <name evidence="2" type="ORF">SAMN06295916_1469</name>
</gene>
<dbReference type="InterPro" id="IPR015985">
    <property type="entry name" value="TehB-like_dom"/>
</dbReference>
<dbReference type="CDD" id="cd02440">
    <property type="entry name" value="AdoMet_MTases"/>
    <property type="match status" value="1"/>
</dbReference>
<evidence type="ECO:0000313" key="2">
    <source>
        <dbReference type="EMBL" id="SNC72057.1"/>
    </source>
</evidence>
<name>A0A212U1B7_9BURK</name>
<organism evidence="2 3">
    <name type="scientific">Polynucleobacter victoriensis</name>
    <dbReference type="NCBI Taxonomy" id="2049319"/>
    <lineage>
        <taxon>Bacteria</taxon>
        <taxon>Pseudomonadati</taxon>
        <taxon>Pseudomonadota</taxon>
        <taxon>Betaproteobacteria</taxon>
        <taxon>Burkholderiales</taxon>
        <taxon>Burkholderiaceae</taxon>
        <taxon>Polynucleobacter</taxon>
    </lineage>
</organism>
<dbReference type="Pfam" id="PF03848">
    <property type="entry name" value="TehB"/>
    <property type="match status" value="1"/>
</dbReference>